<proteinExistence type="predicted"/>
<protein>
    <submittedName>
        <fullName evidence="1">Uncharacterized protein</fullName>
    </submittedName>
</protein>
<comment type="caution">
    <text evidence="1">The sequence shown here is derived from an EMBL/GenBank/DDBJ whole genome shotgun (WGS) entry which is preliminary data.</text>
</comment>
<feature type="non-terminal residue" evidence="1">
    <location>
        <position position="1"/>
    </location>
</feature>
<dbReference type="EMBL" id="JAHRHJ020000004">
    <property type="protein sequence ID" value="KAH9319002.1"/>
    <property type="molecule type" value="Genomic_DNA"/>
</dbReference>
<sequence>EGTISINHNWFNACNISWVWNLLVKDYNETKEYIEDIRSIADDFESLCQRNLAANTGMNFDDYFVFITRMALANLTQLNDILHFWESNHTNRMESSDMEKVQQLLFNLVSIRNVAQNVESIDYFNGYSREHIFDLQETAILFSALGISKDFKIHELKESGGENYSLFPKVKVRNTNADLVDKIANVTPSVCEGLEKKKYCKRNEGQNSFSEDISSVMLEGRSTENYRVNIMNPKHLVQIINSIIVSVKERALIWGCDMV</sequence>
<evidence type="ECO:0000313" key="1">
    <source>
        <dbReference type="EMBL" id="KAH9319002.1"/>
    </source>
</evidence>
<name>A0AA38G992_TAXCH</name>
<organism evidence="1 2">
    <name type="scientific">Taxus chinensis</name>
    <name type="common">Chinese yew</name>
    <name type="synonym">Taxus wallichiana var. chinensis</name>
    <dbReference type="NCBI Taxonomy" id="29808"/>
    <lineage>
        <taxon>Eukaryota</taxon>
        <taxon>Viridiplantae</taxon>
        <taxon>Streptophyta</taxon>
        <taxon>Embryophyta</taxon>
        <taxon>Tracheophyta</taxon>
        <taxon>Spermatophyta</taxon>
        <taxon>Pinopsida</taxon>
        <taxon>Pinidae</taxon>
        <taxon>Conifers II</taxon>
        <taxon>Cupressales</taxon>
        <taxon>Taxaceae</taxon>
        <taxon>Taxus</taxon>
    </lineage>
</organism>
<reference evidence="1 2" key="1">
    <citation type="journal article" date="2021" name="Nat. Plants">
        <title>The Taxus genome provides insights into paclitaxel biosynthesis.</title>
        <authorList>
            <person name="Xiong X."/>
            <person name="Gou J."/>
            <person name="Liao Q."/>
            <person name="Li Y."/>
            <person name="Zhou Q."/>
            <person name="Bi G."/>
            <person name="Li C."/>
            <person name="Du R."/>
            <person name="Wang X."/>
            <person name="Sun T."/>
            <person name="Guo L."/>
            <person name="Liang H."/>
            <person name="Lu P."/>
            <person name="Wu Y."/>
            <person name="Zhang Z."/>
            <person name="Ro D.K."/>
            <person name="Shang Y."/>
            <person name="Huang S."/>
            <person name="Yan J."/>
        </authorList>
    </citation>
    <scope>NUCLEOTIDE SEQUENCE [LARGE SCALE GENOMIC DNA]</scope>
    <source>
        <strain evidence="1">Ta-2019</strain>
    </source>
</reference>
<dbReference type="Proteomes" id="UP000824469">
    <property type="component" value="Unassembled WGS sequence"/>
</dbReference>
<feature type="non-terminal residue" evidence="1">
    <location>
        <position position="259"/>
    </location>
</feature>
<dbReference type="AlphaFoldDB" id="A0AA38G992"/>
<accession>A0AA38G992</accession>
<gene>
    <name evidence="1" type="ORF">KI387_020771</name>
</gene>
<keyword evidence="2" id="KW-1185">Reference proteome</keyword>
<evidence type="ECO:0000313" key="2">
    <source>
        <dbReference type="Proteomes" id="UP000824469"/>
    </source>
</evidence>